<accession>A0A075AMN4</accession>
<evidence type="ECO:0000256" key="5">
    <source>
        <dbReference type="ARBA" id="ARBA00023273"/>
    </source>
</evidence>
<dbReference type="AlphaFoldDB" id="A0A075AMN4"/>
<reference evidence="9 10" key="1">
    <citation type="journal article" date="2013" name="Curr. Biol.">
        <title>Shared signatures of parasitism and phylogenomics unite Cryptomycota and microsporidia.</title>
        <authorList>
            <person name="James T.Y."/>
            <person name="Pelin A."/>
            <person name="Bonen L."/>
            <person name="Ahrendt S."/>
            <person name="Sain D."/>
            <person name="Corradi N."/>
            <person name="Stajich J.E."/>
        </authorList>
    </citation>
    <scope>NUCLEOTIDE SEQUENCE [LARGE SCALE GENOMIC DNA]</scope>
    <source>
        <strain evidence="9 10">CSF55</strain>
    </source>
</reference>
<evidence type="ECO:0000256" key="7">
    <source>
        <dbReference type="SAM" id="MobiDB-lite"/>
    </source>
</evidence>
<dbReference type="PROSITE" id="PS51665">
    <property type="entry name" value="ENKURIN"/>
    <property type="match status" value="1"/>
</dbReference>
<evidence type="ECO:0000313" key="10">
    <source>
        <dbReference type="Proteomes" id="UP000030755"/>
    </source>
</evidence>
<protein>
    <recommendedName>
        <fullName evidence="8">Enkurin domain-containing protein</fullName>
    </recommendedName>
</protein>
<feature type="domain" description="Enkurin" evidence="8">
    <location>
        <begin position="96"/>
        <end position="185"/>
    </location>
</feature>
<evidence type="ECO:0000256" key="2">
    <source>
        <dbReference type="ARBA" id="ARBA00004245"/>
    </source>
</evidence>
<dbReference type="Pfam" id="PF13864">
    <property type="entry name" value="Enkurin"/>
    <property type="match status" value="1"/>
</dbReference>
<evidence type="ECO:0000256" key="3">
    <source>
        <dbReference type="ARBA" id="ARBA00022490"/>
    </source>
</evidence>
<gene>
    <name evidence="9" type="ORF">O9G_005780</name>
</gene>
<dbReference type="Proteomes" id="UP000030755">
    <property type="component" value="Unassembled WGS sequence"/>
</dbReference>
<evidence type="ECO:0000256" key="1">
    <source>
        <dbReference type="ARBA" id="ARBA00004138"/>
    </source>
</evidence>
<name>A0A075AMN4_ROZAC</name>
<dbReference type="GO" id="GO:0005881">
    <property type="term" value="C:cytoplasmic microtubule"/>
    <property type="evidence" value="ECO:0007669"/>
    <property type="project" value="TreeGrafter"/>
</dbReference>
<dbReference type="OrthoDB" id="10264920at2759"/>
<keyword evidence="5" id="KW-0966">Cell projection</keyword>
<dbReference type="EMBL" id="KE561352">
    <property type="protein sequence ID" value="EPZ30893.1"/>
    <property type="molecule type" value="Genomic_DNA"/>
</dbReference>
<dbReference type="PANTHER" id="PTHR21490:SF2">
    <property type="entry name" value="ENKURIN DOMAIN-CONTAINING PROTEIN 1"/>
    <property type="match status" value="1"/>
</dbReference>
<dbReference type="GO" id="GO:0005929">
    <property type="term" value="C:cilium"/>
    <property type="evidence" value="ECO:0007669"/>
    <property type="project" value="UniProtKB-SubCell"/>
</dbReference>
<comment type="subcellular location">
    <subcellularLocation>
        <location evidence="1">Cell projection</location>
        <location evidence="1">Cilium</location>
    </subcellularLocation>
    <subcellularLocation>
        <location evidence="2">Cytoplasm</location>
        <location evidence="2">Cytoskeleton</location>
    </subcellularLocation>
</comment>
<feature type="coiled-coil region" evidence="6">
    <location>
        <begin position="105"/>
        <end position="173"/>
    </location>
</feature>
<keyword evidence="3" id="KW-0963">Cytoplasm</keyword>
<dbReference type="InterPro" id="IPR027012">
    <property type="entry name" value="Enkurin_dom"/>
</dbReference>
<organism evidence="9 10">
    <name type="scientific">Rozella allomycis (strain CSF55)</name>
    <dbReference type="NCBI Taxonomy" id="988480"/>
    <lineage>
        <taxon>Eukaryota</taxon>
        <taxon>Fungi</taxon>
        <taxon>Fungi incertae sedis</taxon>
        <taxon>Cryptomycota</taxon>
        <taxon>Cryptomycota incertae sedis</taxon>
        <taxon>Rozella</taxon>
    </lineage>
</organism>
<dbReference type="PANTHER" id="PTHR21490">
    <property type="entry name" value="ENKURIN-RELATED"/>
    <property type="match status" value="1"/>
</dbReference>
<keyword evidence="10" id="KW-1185">Reference proteome</keyword>
<evidence type="ECO:0000256" key="6">
    <source>
        <dbReference type="SAM" id="Coils"/>
    </source>
</evidence>
<keyword evidence="4" id="KW-0206">Cytoskeleton</keyword>
<proteinExistence type="predicted"/>
<sequence length="186" mass="21763">MEAKKRLQNELSGSSIQNYLQPSKGIRDDIRRNGGTPKNHASVNVRYIKDLESKIKQNRLNKEKQQVEQQAQIEASSVAFRHEIKINTPGPQRKIKLGELPSYLIDRKREQLEEELRKREKTFEKKVETLESLRANLQELFNELRTFPIASDSRAVKLKRNEIEKKIKQVEDAIHLFDQTKVYVAI</sequence>
<feature type="region of interest" description="Disordered" evidence="7">
    <location>
        <begin position="1"/>
        <end position="44"/>
    </location>
</feature>
<dbReference type="STRING" id="988480.A0A075AMN4"/>
<dbReference type="HOGENOM" id="CLU_1455197_0_0_1"/>
<feature type="compositionally biased region" description="Polar residues" evidence="7">
    <location>
        <begin position="9"/>
        <end position="21"/>
    </location>
</feature>
<keyword evidence="6" id="KW-0175">Coiled coil</keyword>
<dbReference type="InterPro" id="IPR052102">
    <property type="entry name" value="Enkurin_domain-protein"/>
</dbReference>
<evidence type="ECO:0000256" key="4">
    <source>
        <dbReference type="ARBA" id="ARBA00023212"/>
    </source>
</evidence>
<evidence type="ECO:0000313" key="9">
    <source>
        <dbReference type="EMBL" id="EPZ30893.1"/>
    </source>
</evidence>
<evidence type="ECO:0000259" key="8">
    <source>
        <dbReference type="PROSITE" id="PS51665"/>
    </source>
</evidence>